<dbReference type="Proteomes" id="UP000095283">
    <property type="component" value="Unplaced"/>
</dbReference>
<name>A0A1I7X2W3_HETBA</name>
<protein>
    <submittedName>
        <fullName evidence="2">Mobile element protein</fullName>
    </submittedName>
</protein>
<organism evidence="1 2">
    <name type="scientific">Heterorhabditis bacteriophora</name>
    <name type="common">Entomopathogenic nematode worm</name>
    <dbReference type="NCBI Taxonomy" id="37862"/>
    <lineage>
        <taxon>Eukaryota</taxon>
        <taxon>Metazoa</taxon>
        <taxon>Ecdysozoa</taxon>
        <taxon>Nematoda</taxon>
        <taxon>Chromadorea</taxon>
        <taxon>Rhabditida</taxon>
        <taxon>Rhabditina</taxon>
        <taxon>Rhabditomorpha</taxon>
        <taxon>Strongyloidea</taxon>
        <taxon>Heterorhabditidae</taxon>
        <taxon>Heterorhabditis</taxon>
    </lineage>
</organism>
<proteinExistence type="predicted"/>
<sequence length="55" mass="6511">MLLKMCCLKPFGTLFKIAFNSLPYEIRRTHMLTGKMKVNRYEKATKLLSIERAFQ</sequence>
<reference evidence="2" key="1">
    <citation type="submission" date="2016-11" db="UniProtKB">
        <authorList>
            <consortium name="WormBaseParasite"/>
        </authorList>
    </citation>
    <scope>IDENTIFICATION</scope>
</reference>
<evidence type="ECO:0000313" key="2">
    <source>
        <dbReference type="WBParaSite" id="Hba_11937"/>
    </source>
</evidence>
<dbReference type="AlphaFoldDB" id="A0A1I7X2W3"/>
<evidence type="ECO:0000313" key="1">
    <source>
        <dbReference type="Proteomes" id="UP000095283"/>
    </source>
</evidence>
<dbReference type="WBParaSite" id="Hba_11937">
    <property type="protein sequence ID" value="Hba_11937"/>
    <property type="gene ID" value="Hba_11937"/>
</dbReference>
<keyword evidence="1" id="KW-1185">Reference proteome</keyword>
<accession>A0A1I7X2W3</accession>